<name>A0A2T0RV62_9RHOB</name>
<gene>
    <name evidence="1" type="ORF">CLV78_102221</name>
</gene>
<evidence type="ECO:0000313" key="2">
    <source>
        <dbReference type="Proteomes" id="UP000239480"/>
    </source>
</evidence>
<protein>
    <recommendedName>
        <fullName evidence="3">AAA+ family ATPase</fullName>
    </recommendedName>
</protein>
<dbReference type="RefSeq" id="WP_106203980.1">
    <property type="nucleotide sequence ID" value="NZ_PVTD01000002.1"/>
</dbReference>
<dbReference type="AlphaFoldDB" id="A0A2T0RV62"/>
<dbReference type="OrthoDB" id="7308154at2"/>
<keyword evidence="2" id="KW-1185">Reference proteome</keyword>
<proteinExistence type="predicted"/>
<evidence type="ECO:0000313" key="1">
    <source>
        <dbReference type="EMBL" id="PRY25044.1"/>
    </source>
</evidence>
<dbReference type="Proteomes" id="UP000239480">
    <property type="component" value="Unassembled WGS sequence"/>
</dbReference>
<reference evidence="1 2" key="1">
    <citation type="submission" date="2018-03" db="EMBL/GenBank/DDBJ databases">
        <title>Genomic Encyclopedia of Archaeal and Bacterial Type Strains, Phase II (KMG-II): from individual species to whole genera.</title>
        <authorList>
            <person name="Goeker M."/>
        </authorList>
    </citation>
    <scope>NUCLEOTIDE SEQUENCE [LARGE SCALE GENOMIC DNA]</scope>
    <source>
        <strain evidence="1 2">DSM 29328</strain>
    </source>
</reference>
<evidence type="ECO:0008006" key="3">
    <source>
        <dbReference type="Google" id="ProtNLM"/>
    </source>
</evidence>
<comment type="caution">
    <text evidence="1">The sequence shown here is derived from an EMBL/GenBank/DDBJ whole genome shotgun (WGS) entry which is preliminary data.</text>
</comment>
<organism evidence="1 2">
    <name type="scientific">Aliiruegeria haliotis</name>
    <dbReference type="NCBI Taxonomy" id="1280846"/>
    <lineage>
        <taxon>Bacteria</taxon>
        <taxon>Pseudomonadati</taxon>
        <taxon>Pseudomonadota</taxon>
        <taxon>Alphaproteobacteria</taxon>
        <taxon>Rhodobacterales</taxon>
        <taxon>Roseobacteraceae</taxon>
        <taxon>Aliiruegeria</taxon>
    </lineage>
</organism>
<accession>A0A2T0RV62</accession>
<sequence length="125" mass="13675">MKHFATAAFVIALATAPVCSIAQEDGDGGVEEGFSLIEEGAKLLLRGLSDEIEPMMKDLAIEMEPKLRAFAEDLLPMLEEFESLIGDLNQYHPPEKLPNGDIILRRKIPLENGPQDEAEGGEVDI</sequence>
<dbReference type="EMBL" id="PVTD01000002">
    <property type="protein sequence ID" value="PRY25044.1"/>
    <property type="molecule type" value="Genomic_DNA"/>
</dbReference>